<dbReference type="PANTHER" id="PTHR13617">
    <property type="entry name" value="PROTEIN ABHD18"/>
    <property type="match status" value="1"/>
</dbReference>
<reference evidence="1 2" key="1">
    <citation type="submission" date="2020-04" db="EMBL/GenBank/DDBJ databases">
        <title>Perkinsus olseni comparative genomics.</title>
        <authorList>
            <person name="Bogema D.R."/>
        </authorList>
    </citation>
    <scope>NUCLEOTIDE SEQUENCE [LARGE SCALE GENOMIC DNA]</scope>
    <source>
        <strain evidence="1">ATCC PRA-179</strain>
    </source>
</reference>
<accession>A0A7J6M5N5</accession>
<dbReference type="EMBL" id="JABAHT010000065">
    <property type="protein sequence ID" value="KAF4666852.1"/>
    <property type="molecule type" value="Genomic_DNA"/>
</dbReference>
<dbReference type="Proteomes" id="UP000570595">
    <property type="component" value="Unassembled WGS sequence"/>
</dbReference>
<dbReference type="PANTHER" id="PTHR13617:SF14">
    <property type="entry name" value="PROTEIN ABHD18"/>
    <property type="match status" value="1"/>
</dbReference>
<comment type="caution">
    <text evidence="1">The sequence shown here is derived from an EMBL/GenBank/DDBJ whole genome shotgun (WGS) entry which is preliminary data.</text>
</comment>
<dbReference type="Pfam" id="PF09752">
    <property type="entry name" value="ABHD18"/>
    <property type="match status" value="2"/>
</dbReference>
<name>A0A7J6M5N5_PEROL</name>
<dbReference type="InterPro" id="IPR019149">
    <property type="entry name" value="ABHD18"/>
</dbReference>
<dbReference type="AlphaFoldDB" id="A0A7J6M5N5"/>
<proteinExistence type="predicted"/>
<evidence type="ECO:0000313" key="2">
    <source>
        <dbReference type="Proteomes" id="UP000570595"/>
    </source>
</evidence>
<protein>
    <submittedName>
        <fullName evidence="1">Uncharacterized protein</fullName>
    </submittedName>
</protein>
<dbReference type="Gene3D" id="3.40.50.1820">
    <property type="entry name" value="alpha/beta hydrolase"/>
    <property type="match status" value="1"/>
</dbReference>
<dbReference type="InterPro" id="IPR029058">
    <property type="entry name" value="AB_hydrolase_fold"/>
</dbReference>
<dbReference type="SUPFAM" id="SSF53474">
    <property type="entry name" value="alpha/beta-Hydrolases"/>
    <property type="match status" value="1"/>
</dbReference>
<sequence>MVTLQSRWLRAGTAGVLTNLRRRWGSWRLPIPIKVAVIGVSLLGGYAWHTQVNPKIRHYWWSNRSAKIAKQKFGLDGDLCHFYGEKGGVDSDLQNIRRAAKARVESDEVDPSFAMHWETGAWLRYGNVLWRVGYFPSSRLPCDDPLPAACDRGWCLVILPGNDRGLEMAQRMSEVTDGRFEVKDSSDRPSMNPDGESLLSRLDLVGFGILGQSKICLDRFIDFIFAMFSGGAKTPQTVPHTDGCPLVVFLPSFAEHYASRQVPMSLTLASRGICGMILIENPLRGRRAPPPSMSLHAECMHSVDQFLAFAARSVSDTRGLLHWIDSKIRPDRLCVGGLSIGASIATMSAVTLRNLAAGLSLCAFFPASSASSTWTHERSAMRPYVNPKLDRGYIEEATAATDITTYPMPTTLSGNSSRVELLGARHDAIILGENTRRLSEYLGCPIRWVRGGHVTGALLQQHEFIQAITRAVS</sequence>
<evidence type="ECO:0000313" key="1">
    <source>
        <dbReference type="EMBL" id="KAF4666852.1"/>
    </source>
</evidence>
<organism evidence="1 2">
    <name type="scientific">Perkinsus olseni</name>
    <name type="common">Perkinsus atlanticus</name>
    <dbReference type="NCBI Taxonomy" id="32597"/>
    <lineage>
        <taxon>Eukaryota</taxon>
        <taxon>Sar</taxon>
        <taxon>Alveolata</taxon>
        <taxon>Perkinsozoa</taxon>
        <taxon>Perkinsea</taxon>
        <taxon>Perkinsida</taxon>
        <taxon>Perkinsidae</taxon>
        <taxon>Perkinsus</taxon>
    </lineage>
</organism>
<dbReference type="OrthoDB" id="411428at2759"/>
<gene>
    <name evidence="1" type="ORF">FOZ61_009175</name>
</gene>